<comment type="similarity">
    <text evidence="2">Belongs to the oligopeptide OPT transporter family.</text>
</comment>
<feature type="transmembrane region" description="Helical" evidence="10">
    <location>
        <begin position="107"/>
        <end position="127"/>
    </location>
</feature>
<evidence type="ECO:0000256" key="9">
    <source>
        <dbReference type="SAM" id="MobiDB-lite"/>
    </source>
</evidence>
<dbReference type="EMBL" id="JAWCUI010000035">
    <property type="protein sequence ID" value="KAL1893935.1"/>
    <property type="molecule type" value="Genomic_DNA"/>
</dbReference>
<dbReference type="Pfam" id="PF03169">
    <property type="entry name" value="OPT"/>
    <property type="match status" value="1"/>
</dbReference>
<comment type="subcellular location">
    <subcellularLocation>
        <location evidence="1">Membrane</location>
        <topology evidence="1">Multi-pass membrane protein</topology>
    </subcellularLocation>
</comment>
<feature type="transmembrane region" description="Helical" evidence="10">
    <location>
        <begin position="655"/>
        <end position="676"/>
    </location>
</feature>
<evidence type="ECO:0000256" key="2">
    <source>
        <dbReference type="ARBA" id="ARBA00008807"/>
    </source>
</evidence>
<evidence type="ECO:0000313" key="12">
    <source>
        <dbReference type="Proteomes" id="UP001583186"/>
    </source>
</evidence>
<proteinExistence type="inferred from homology"/>
<evidence type="ECO:0000313" key="11">
    <source>
        <dbReference type="EMBL" id="KAL1893935.1"/>
    </source>
</evidence>
<reference evidence="11 12" key="1">
    <citation type="journal article" date="2024" name="IMA Fungus">
        <title>IMA Genome - F19 : A genome assembly and annotation guide to empower mycologists, including annotated draft genome sequences of Ceratocystis pirilliformis, Diaporthe australafricana, Fusarium ophioides, Paecilomyces lecythidis, and Sporothrix stenoceras.</title>
        <authorList>
            <person name="Aylward J."/>
            <person name="Wilson A.M."/>
            <person name="Visagie C.M."/>
            <person name="Spraker J."/>
            <person name="Barnes I."/>
            <person name="Buitendag C."/>
            <person name="Ceriani C."/>
            <person name="Del Mar Angel L."/>
            <person name="du Plessis D."/>
            <person name="Fuchs T."/>
            <person name="Gasser K."/>
            <person name="Kramer D."/>
            <person name="Li W."/>
            <person name="Munsamy K."/>
            <person name="Piso A."/>
            <person name="Price J.L."/>
            <person name="Sonnekus B."/>
            <person name="Thomas C."/>
            <person name="van der Nest A."/>
            <person name="van Dijk A."/>
            <person name="van Heerden A."/>
            <person name="van Vuuren N."/>
            <person name="Yilmaz N."/>
            <person name="Duong T.A."/>
            <person name="van der Merwe N.A."/>
            <person name="Wingfield M.J."/>
            <person name="Wingfield B.D."/>
        </authorList>
    </citation>
    <scope>NUCLEOTIDE SEQUENCE [LARGE SCALE GENOMIC DNA]</scope>
    <source>
        <strain evidence="11 12">CMW 5346</strain>
    </source>
</reference>
<protein>
    <recommendedName>
        <fullName evidence="13">Oligopeptide transporter 6</fullName>
    </recommendedName>
</protein>
<evidence type="ECO:0000256" key="8">
    <source>
        <dbReference type="ARBA" id="ARBA00023136"/>
    </source>
</evidence>
<feature type="transmembrane region" description="Helical" evidence="10">
    <location>
        <begin position="696"/>
        <end position="721"/>
    </location>
</feature>
<evidence type="ECO:0008006" key="13">
    <source>
        <dbReference type="Google" id="ProtNLM"/>
    </source>
</evidence>
<comment type="caution">
    <text evidence="11">The sequence shown here is derived from an EMBL/GenBank/DDBJ whole genome shotgun (WGS) entry which is preliminary data.</text>
</comment>
<evidence type="ECO:0000256" key="6">
    <source>
        <dbReference type="ARBA" id="ARBA00022927"/>
    </source>
</evidence>
<evidence type="ECO:0000256" key="7">
    <source>
        <dbReference type="ARBA" id="ARBA00022989"/>
    </source>
</evidence>
<feature type="transmembrane region" description="Helical" evidence="10">
    <location>
        <begin position="267"/>
        <end position="284"/>
    </location>
</feature>
<keyword evidence="7 10" id="KW-1133">Transmembrane helix</keyword>
<keyword evidence="3" id="KW-0813">Transport</keyword>
<feature type="transmembrane region" description="Helical" evidence="10">
    <location>
        <begin position="500"/>
        <end position="524"/>
    </location>
</feature>
<feature type="transmembrane region" description="Helical" evidence="10">
    <location>
        <begin position="733"/>
        <end position="754"/>
    </location>
</feature>
<gene>
    <name evidence="11" type="ORF">Sste5346_006076</name>
</gene>
<dbReference type="Proteomes" id="UP001583186">
    <property type="component" value="Unassembled WGS sequence"/>
</dbReference>
<feature type="transmembrane region" description="Helical" evidence="10">
    <location>
        <begin position="581"/>
        <end position="601"/>
    </location>
</feature>
<keyword evidence="6" id="KW-0653">Protein transport</keyword>
<feature type="transmembrane region" description="Helical" evidence="10">
    <location>
        <begin position="350"/>
        <end position="372"/>
    </location>
</feature>
<feature type="transmembrane region" description="Helical" evidence="10">
    <location>
        <begin position="416"/>
        <end position="438"/>
    </location>
</feature>
<keyword evidence="4 10" id="KW-0812">Transmembrane</keyword>
<dbReference type="NCBIfam" id="TIGR00728">
    <property type="entry name" value="OPT_sfam"/>
    <property type="match status" value="1"/>
</dbReference>
<feature type="compositionally biased region" description="Basic and acidic residues" evidence="9">
    <location>
        <begin position="29"/>
        <end position="39"/>
    </location>
</feature>
<feature type="transmembrane region" description="Helical" evidence="10">
    <location>
        <begin position="179"/>
        <end position="200"/>
    </location>
</feature>
<accession>A0ABR3YZX1</accession>
<keyword evidence="5" id="KW-0571">Peptide transport</keyword>
<dbReference type="InterPro" id="IPR004648">
    <property type="entry name" value="Oligpept_transpt"/>
</dbReference>
<sequence>MSVVLDGIPSEAVPSTKADSISAAPGPKKVTDPEKKLNEKTQATNNDDDIEVASMHDSIIEDAAKPYIPADDEVVIDPRLIDYPIPLVAKTVDLHNDFDEPILTFRFWVLTTFWVVVGCAISTLYYFKPYYQDLGSFTVQLLSWGMGDAMARYLPTRRFRVFGWSFTMNPGPWNAKEHALIVVAYWGSCYTAYGLGPLSALELYYDRKINPGWGICFLLTSQMLGYGFVGLFRDILVRPPKIFYPGVLPNVQLFNAMHKNPSVTSKSIKFFAIVGCATFCYQWLPSFLFPMLSSLPLLCYMAHGKWKGFLAGSGYYGFGLLDFSLDWNYISFFSPLYIPLWSNASQIGGALIACWLIYPILYFCNVLGAQTYPPMSSDTFDTTGNSYDVSAVLTPQYTLNQTAMDAYSQPRWSTSYAMNFFFGFACSTGALLYSVLFYGKDSVNAVINAWKNRRSDYGDPYLKLMSRTERVPHWWYMVILVLCIGLSIGCLYGADLGLPWWGFIVICIISVVCTFPNGILYGIAGMQVGMSYLAEILSGAMFSGNPSAVLACIVYSSQLLVQNINLTSDYKFGFYMKIPEKHMFVAQLYGTLLGPFINYGIMRLVIDKIGKDVLTGVVASNAWNALQTRNYYSLSVIWGIIGPKVLFQDGSPYNWIYYAFFIGPALVGLVYIVHLFKPEWELETRCNPVVIMYGATLFPVYQTTNLMTSGLVAMFFMGYMLRYHPAWFRKYNYLLGIGLDSGTQICSTVIMFAINLTNTGMPYWWGNNADAIDRCFPPSNLPPNALND</sequence>
<keyword evidence="12" id="KW-1185">Reference proteome</keyword>
<name>A0ABR3YZX1_9PEZI</name>
<evidence type="ECO:0000256" key="10">
    <source>
        <dbReference type="SAM" id="Phobius"/>
    </source>
</evidence>
<feature type="transmembrane region" description="Helical" evidence="10">
    <location>
        <begin position="315"/>
        <end position="338"/>
    </location>
</feature>
<dbReference type="PANTHER" id="PTHR22601">
    <property type="entry name" value="ISP4 LIKE PROTEIN"/>
    <property type="match status" value="1"/>
</dbReference>
<feature type="transmembrane region" description="Helical" evidence="10">
    <location>
        <begin position="474"/>
        <end position="494"/>
    </location>
</feature>
<dbReference type="InterPro" id="IPR004813">
    <property type="entry name" value="OPT"/>
</dbReference>
<feature type="region of interest" description="Disordered" evidence="9">
    <location>
        <begin position="1"/>
        <end position="45"/>
    </location>
</feature>
<organism evidence="11 12">
    <name type="scientific">Sporothrix stenoceras</name>
    <dbReference type="NCBI Taxonomy" id="5173"/>
    <lineage>
        <taxon>Eukaryota</taxon>
        <taxon>Fungi</taxon>
        <taxon>Dikarya</taxon>
        <taxon>Ascomycota</taxon>
        <taxon>Pezizomycotina</taxon>
        <taxon>Sordariomycetes</taxon>
        <taxon>Sordariomycetidae</taxon>
        <taxon>Ophiostomatales</taxon>
        <taxon>Ophiostomataceae</taxon>
        <taxon>Sporothrix</taxon>
    </lineage>
</organism>
<feature type="transmembrane region" description="Helical" evidence="10">
    <location>
        <begin position="212"/>
        <end position="232"/>
    </location>
</feature>
<evidence type="ECO:0000256" key="5">
    <source>
        <dbReference type="ARBA" id="ARBA00022856"/>
    </source>
</evidence>
<keyword evidence="8 10" id="KW-0472">Membrane</keyword>
<evidence type="ECO:0000256" key="3">
    <source>
        <dbReference type="ARBA" id="ARBA00022448"/>
    </source>
</evidence>
<evidence type="ECO:0000256" key="4">
    <source>
        <dbReference type="ARBA" id="ARBA00022692"/>
    </source>
</evidence>
<evidence type="ECO:0000256" key="1">
    <source>
        <dbReference type="ARBA" id="ARBA00004141"/>
    </source>
</evidence>